<sequence>MQSYDYLIVGGGMVADAAARGIRELDESGTIGILSADVDEPYTRPALTKKLWTDPDFTWDQVPLGTADDTGAEIRLRTTVTAIDRDGRTVEDKAGGRFGYRRLLLATGSRPHEVDAPDSDRVLFFRSADDYRRLRELAAEGERIVVVGGGYIGAELAAALVQNGVGVDLVFPSTTLGDGTFPPPLAERYQRLFRDAGVRLVPDRRVEEVVTDASADGLEVVLDDGSRLRGDAVVLGLGVSPVTDLAEQSGLAVDDGVVVDAFLATTDDAIWAAGDIASYPDRLLGRTRVEHVDNAQEMGRAAGRSMAGSSEAYRHTPYFYSQVFGVRWEAVGTLDPDLDTLVVETGDDESGPRTVVYYRDETGAPVGVLLWNVADATDAARLVLAEAPTDEAELRGRIA</sequence>
<evidence type="ECO:0000256" key="3">
    <source>
        <dbReference type="ARBA" id="ARBA00023002"/>
    </source>
</evidence>
<proteinExistence type="predicted"/>
<dbReference type="RefSeq" id="WP_378720056.1">
    <property type="nucleotide sequence ID" value="NZ_JBHLHV010000003.1"/>
</dbReference>
<name>A0ABV5EW22_9MICO</name>
<keyword evidence="2" id="KW-0274">FAD</keyword>
<dbReference type="Gene3D" id="3.30.390.30">
    <property type="match status" value="1"/>
</dbReference>
<reference evidence="5 6" key="1">
    <citation type="submission" date="2024-08" db="EMBL/GenBank/DDBJ databases">
        <title>Heavy metals resistant antinobacteria isolated from wastewater.</title>
        <authorList>
            <person name="Roman Ponce B."/>
            <person name="Blanco Mercado M.A."/>
            <person name="Avila Aldana I.N."/>
            <person name="Morales Arrieta S."/>
        </authorList>
    </citation>
    <scope>NUCLEOTIDE SEQUENCE [LARGE SCALE GENOMIC DNA]</scope>
    <source>
        <strain evidence="6">sma-1</strain>
    </source>
</reference>
<feature type="domain" description="FAD/NAD(P)-binding" evidence="4">
    <location>
        <begin position="4"/>
        <end position="299"/>
    </location>
</feature>
<dbReference type="SUPFAM" id="SSF55424">
    <property type="entry name" value="FAD/NAD-linked reductases, dimerisation (C-terminal) domain"/>
    <property type="match status" value="1"/>
</dbReference>
<evidence type="ECO:0000259" key="4">
    <source>
        <dbReference type="Pfam" id="PF07992"/>
    </source>
</evidence>
<dbReference type="PANTHER" id="PTHR43557:SF4">
    <property type="entry name" value="APOPTOSIS-INDUCING FACTOR 1, MITOCHONDRIAL"/>
    <property type="match status" value="1"/>
</dbReference>
<dbReference type="InterPro" id="IPR036188">
    <property type="entry name" value="FAD/NAD-bd_sf"/>
</dbReference>
<evidence type="ECO:0000256" key="2">
    <source>
        <dbReference type="ARBA" id="ARBA00022827"/>
    </source>
</evidence>
<gene>
    <name evidence="5" type="ORF">AB7P39_15015</name>
</gene>
<protein>
    <submittedName>
        <fullName evidence="5">NAD(P)/FAD-dependent oxidoreductase</fullName>
    </submittedName>
</protein>
<dbReference type="Pfam" id="PF07992">
    <property type="entry name" value="Pyr_redox_2"/>
    <property type="match status" value="1"/>
</dbReference>
<dbReference type="SUPFAM" id="SSF51905">
    <property type="entry name" value="FAD/NAD(P)-binding domain"/>
    <property type="match status" value="1"/>
</dbReference>
<evidence type="ECO:0000313" key="6">
    <source>
        <dbReference type="Proteomes" id="UP001589643"/>
    </source>
</evidence>
<dbReference type="InterPro" id="IPR050446">
    <property type="entry name" value="FAD-oxidoreductase/Apoptosis"/>
</dbReference>
<dbReference type="PANTHER" id="PTHR43557">
    <property type="entry name" value="APOPTOSIS-INDUCING FACTOR 1"/>
    <property type="match status" value="1"/>
</dbReference>
<dbReference type="Proteomes" id="UP001589643">
    <property type="component" value="Unassembled WGS sequence"/>
</dbReference>
<evidence type="ECO:0000313" key="5">
    <source>
        <dbReference type="EMBL" id="MFB8894159.1"/>
    </source>
</evidence>
<dbReference type="EMBL" id="JBHLHV010000003">
    <property type="protein sequence ID" value="MFB8894159.1"/>
    <property type="molecule type" value="Genomic_DNA"/>
</dbReference>
<evidence type="ECO:0000256" key="1">
    <source>
        <dbReference type="ARBA" id="ARBA00022630"/>
    </source>
</evidence>
<keyword evidence="3" id="KW-0560">Oxidoreductase</keyword>
<keyword evidence="1" id="KW-0285">Flavoprotein</keyword>
<dbReference type="PRINTS" id="PR00368">
    <property type="entry name" value="FADPNR"/>
</dbReference>
<dbReference type="InterPro" id="IPR016156">
    <property type="entry name" value="FAD/NAD-linked_Rdtase_dimer_sf"/>
</dbReference>
<comment type="caution">
    <text evidence="5">The sequence shown here is derived from an EMBL/GenBank/DDBJ whole genome shotgun (WGS) entry which is preliminary data.</text>
</comment>
<organism evidence="5 6">
    <name type="scientific">Microbacterium plantarum</name>
    <dbReference type="NCBI Taxonomy" id="1816425"/>
    <lineage>
        <taxon>Bacteria</taxon>
        <taxon>Bacillati</taxon>
        <taxon>Actinomycetota</taxon>
        <taxon>Actinomycetes</taxon>
        <taxon>Micrococcales</taxon>
        <taxon>Microbacteriaceae</taxon>
        <taxon>Microbacterium</taxon>
    </lineage>
</organism>
<accession>A0ABV5EW22</accession>
<dbReference type="InterPro" id="IPR023753">
    <property type="entry name" value="FAD/NAD-binding_dom"/>
</dbReference>
<dbReference type="Gene3D" id="3.50.50.60">
    <property type="entry name" value="FAD/NAD(P)-binding domain"/>
    <property type="match status" value="2"/>
</dbReference>
<dbReference type="PRINTS" id="PR00469">
    <property type="entry name" value="PNDRDTASEII"/>
</dbReference>
<keyword evidence="6" id="KW-1185">Reference proteome</keyword>